<keyword evidence="3 6" id="KW-1015">Disulfide bond</keyword>
<dbReference type="EMBL" id="MJIE01000001">
    <property type="protein sequence ID" value="OLR57010.1"/>
    <property type="molecule type" value="Genomic_DNA"/>
</dbReference>
<dbReference type="HAMAP" id="MF_00117">
    <property type="entry name" value="HslO"/>
    <property type="match status" value="1"/>
</dbReference>
<evidence type="ECO:0000256" key="4">
    <source>
        <dbReference type="ARBA" id="ARBA00023186"/>
    </source>
</evidence>
<dbReference type="SUPFAM" id="SSF64397">
    <property type="entry name" value="Hsp33 domain"/>
    <property type="match status" value="1"/>
</dbReference>
<feature type="disulfide bond" description="Redox-active" evidence="6">
    <location>
        <begin position="237"/>
        <end position="239"/>
    </location>
</feature>
<dbReference type="Gene3D" id="3.90.1280.10">
    <property type="entry name" value="HSP33 redox switch-like"/>
    <property type="match status" value="1"/>
</dbReference>
<dbReference type="GO" id="GO:0051082">
    <property type="term" value="F:unfolded protein binding"/>
    <property type="evidence" value="ECO:0007669"/>
    <property type="project" value="UniProtKB-UniRule"/>
</dbReference>
<sequence length="295" mass="31957">MNDYIARATAADNSIRAFAIRSTDLVEEARRIHHMSPVCTAALGRLLSAGAMMGSMMKGDGDLLTIQYRCDGPIGDMTVTADSAGNVKGYVADPQVDIPRKYKGKLDVGSAVGHGILSVSMDLGLRDPYSGQCEIQTGEIGDDLAYYFTMSEQTPSAVGLGVKVDTDCSVLQAGGFILQLMPFADEETVSALENRVAELEPVTAMLERGMGPEEILTHILGDMGLDIFETGDCRFHCDCSKERVSRALATLNKKDLDEIIADGESIEVRCWFCNKAYQFSIPELTAIEEYGSRQG</sequence>
<dbReference type="PIRSF" id="PIRSF005261">
    <property type="entry name" value="Heat_shock_Hsp33"/>
    <property type="match status" value="1"/>
</dbReference>
<keyword evidence="1 6" id="KW-0963">Cytoplasm</keyword>
<comment type="PTM">
    <text evidence="6">Under oxidizing conditions two disulfide bonds are formed involving the reactive cysteines. Under reducing conditions zinc is bound to the reactive cysteines and the protein is inactive.</text>
</comment>
<name>A0A1Q9JLB2_9FIRM</name>
<comment type="similarity">
    <text evidence="6">Belongs to the HSP33 family.</text>
</comment>
<accession>A0A1Q9JLB2</accession>
<dbReference type="AlphaFoldDB" id="A0A1Q9JLB2"/>
<dbReference type="GO" id="GO:0044183">
    <property type="term" value="F:protein folding chaperone"/>
    <property type="evidence" value="ECO:0007669"/>
    <property type="project" value="TreeGrafter"/>
</dbReference>
<dbReference type="InterPro" id="IPR016153">
    <property type="entry name" value="Heat_shock_Hsp33_N"/>
</dbReference>
<comment type="caution">
    <text evidence="7">The sequence shown here is derived from an EMBL/GenBank/DDBJ whole genome shotgun (WGS) entry which is preliminary data.</text>
</comment>
<dbReference type="PANTHER" id="PTHR30111:SF1">
    <property type="entry name" value="33 KDA CHAPERONIN"/>
    <property type="match status" value="1"/>
</dbReference>
<dbReference type="CDD" id="cd00498">
    <property type="entry name" value="Hsp33"/>
    <property type="match status" value="1"/>
</dbReference>
<dbReference type="InterPro" id="IPR000397">
    <property type="entry name" value="Heat_shock_Hsp33"/>
</dbReference>
<evidence type="ECO:0000256" key="5">
    <source>
        <dbReference type="ARBA" id="ARBA00023284"/>
    </source>
</evidence>
<keyword evidence="4 6" id="KW-0143">Chaperone</keyword>
<keyword evidence="5 6" id="KW-0676">Redox-active center</keyword>
<dbReference type="NCBIfam" id="NF001033">
    <property type="entry name" value="PRK00114.1"/>
    <property type="match status" value="1"/>
</dbReference>
<comment type="subcellular location">
    <subcellularLocation>
        <location evidence="6">Cytoplasm</location>
    </subcellularLocation>
</comment>
<evidence type="ECO:0000256" key="3">
    <source>
        <dbReference type="ARBA" id="ARBA00023157"/>
    </source>
</evidence>
<organism evidence="7 8">
    <name type="scientific">Hornefia porci</name>
    <dbReference type="NCBI Taxonomy" id="2652292"/>
    <lineage>
        <taxon>Bacteria</taxon>
        <taxon>Bacillati</taxon>
        <taxon>Bacillota</taxon>
        <taxon>Clostridia</taxon>
        <taxon>Peptostreptococcales</taxon>
        <taxon>Anaerovoracaceae</taxon>
        <taxon>Hornefia</taxon>
    </lineage>
</organism>
<keyword evidence="2 6" id="KW-0862">Zinc</keyword>
<dbReference type="InterPro" id="IPR016154">
    <property type="entry name" value="Heat_shock_Hsp33_C"/>
</dbReference>
<evidence type="ECO:0000256" key="6">
    <source>
        <dbReference type="HAMAP-Rule" id="MF_00117"/>
    </source>
</evidence>
<evidence type="ECO:0000313" key="7">
    <source>
        <dbReference type="EMBL" id="OLR57010.1"/>
    </source>
</evidence>
<comment type="function">
    <text evidence="6">Redox regulated molecular chaperone. Protects both thermally unfolding and oxidatively damaged proteins from irreversible aggregation. Plays an important role in the bacterial defense system toward oxidative stress.</text>
</comment>
<dbReference type="PANTHER" id="PTHR30111">
    <property type="entry name" value="33 KDA CHAPERONIN"/>
    <property type="match status" value="1"/>
</dbReference>
<dbReference type="GO" id="GO:0042026">
    <property type="term" value="P:protein refolding"/>
    <property type="evidence" value="ECO:0007669"/>
    <property type="project" value="TreeGrafter"/>
</dbReference>
<dbReference type="OrthoDB" id="9776534at2"/>
<evidence type="ECO:0000256" key="1">
    <source>
        <dbReference type="ARBA" id="ARBA00022490"/>
    </source>
</evidence>
<keyword evidence="8" id="KW-1185">Reference proteome</keyword>
<proteinExistence type="inferred from homology"/>
<dbReference type="STRING" id="1261640.BHK98_09025"/>
<dbReference type="Pfam" id="PF01430">
    <property type="entry name" value="HSP33"/>
    <property type="match status" value="1"/>
</dbReference>
<evidence type="ECO:0000313" key="8">
    <source>
        <dbReference type="Proteomes" id="UP000187404"/>
    </source>
</evidence>
<protein>
    <recommendedName>
        <fullName evidence="6">33 kDa chaperonin</fullName>
    </recommendedName>
    <alternativeName>
        <fullName evidence="6">Heat shock protein 33 homolog</fullName>
        <shortName evidence="6">HSP33</shortName>
    </alternativeName>
</protein>
<feature type="disulfide bond" description="Redox-active" evidence="6">
    <location>
        <begin position="270"/>
        <end position="273"/>
    </location>
</feature>
<evidence type="ECO:0000256" key="2">
    <source>
        <dbReference type="ARBA" id="ARBA00022833"/>
    </source>
</evidence>
<dbReference type="GO" id="GO:0005737">
    <property type="term" value="C:cytoplasm"/>
    <property type="evidence" value="ECO:0007669"/>
    <property type="project" value="UniProtKB-SubCell"/>
</dbReference>
<dbReference type="Gene3D" id="3.55.30.10">
    <property type="entry name" value="Hsp33 domain"/>
    <property type="match status" value="1"/>
</dbReference>
<reference evidence="7 8" key="1">
    <citation type="journal article" date="2016" name="Appl. Environ. Microbiol.">
        <title>Function and Phylogeny of Bacterial Butyryl Coenzyme A:Acetate Transferases and Their Diversity in the Proximal Colon of Swine.</title>
        <authorList>
            <person name="Trachsel J."/>
            <person name="Bayles D.O."/>
            <person name="Looft T."/>
            <person name="Levine U.Y."/>
            <person name="Allen H.K."/>
        </authorList>
    </citation>
    <scope>NUCLEOTIDE SEQUENCE [LARGE SCALE GENOMIC DNA]</scope>
    <source>
        <strain evidence="7 8">68-3-10</strain>
    </source>
</reference>
<dbReference type="Proteomes" id="UP000187404">
    <property type="component" value="Unassembled WGS sequence"/>
</dbReference>
<gene>
    <name evidence="6" type="primary">hslO</name>
    <name evidence="7" type="ORF">BHK98_09025</name>
</gene>
<dbReference type="SUPFAM" id="SSF118352">
    <property type="entry name" value="HSP33 redox switch-like"/>
    <property type="match status" value="1"/>
</dbReference>